<sequence length="119" mass="13058">MKTLKERLIGVKGQLTEHGRNNKGYMKDPNGCLCLLGAVAAEVFGYDTVTDTGAQYGKLDHDLEARVVVEALAKQVRQRHQQYAVSDSSSVVFFFNDRTPVTENDEALALVDAAIEVAE</sequence>
<dbReference type="EMBL" id="KF861510">
    <property type="protein sequence ID" value="AHG23851.1"/>
    <property type="molecule type" value="Genomic_DNA"/>
</dbReference>
<proteinExistence type="predicted"/>
<dbReference type="OrthoDB" id="14562at10239"/>
<dbReference type="RefSeq" id="YP_009005813.1">
    <property type="nucleotide sequence ID" value="NC_023564.1"/>
</dbReference>
<evidence type="ECO:0000313" key="2">
    <source>
        <dbReference type="Proteomes" id="UP000019119"/>
    </source>
</evidence>
<evidence type="ECO:0000313" key="1">
    <source>
        <dbReference type="EMBL" id="AHG23851.1"/>
    </source>
</evidence>
<gene>
    <name evidence="1" type="primary">71</name>
    <name evidence="1" type="ORF">PBI_EAGLEEYE_71</name>
</gene>
<dbReference type="Proteomes" id="UP000019119">
    <property type="component" value="Segment"/>
</dbReference>
<accession>W0LJ85</accession>
<reference evidence="1 2" key="1">
    <citation type="submission" date="2013-11" db="EMBL/GenBank/DDBJ databases">
        <authorList>
            <person name="Awa H."/>
            <person name="Bernal J.T."/>
            <person name="Coelho R.E."/>
            <person name="Culpepper S.C."/>
            <person name="Devaraju V.S."/>
            <person name="Higgins R.T."/>
            <person name="Husein A.J."/>
            <person name="Johnston E.M."/>
            <person name="Jung J.A."/>
            <person name="Kanani-Hendijani T.A."/>
            <person name="Knapp R.E."/>
            <person name="Lepiocha N."/>
            <person name="McCarter A.J."/>
            <person name="Merlau P.R."/>
            <person name="Monfared M.S."/>
            <person name="Olney H.P."/>
            <person name="Pineda M.R."/>
            <person name="Pizzini S.E."/>
            <person name="Roberson D.J."/>
            <person name="Rodriguez J."/>
            <person name="Simpson N.A."/>
            <person name="Stevens S.C."/>
            <person name="Stroub-Tahmassi C.A."/>
            <person name="Syed N."/>
            <person name="Torres S.E."/>
            <person name="Townsend C.W."/>
            <person name="White X.E."/>
            <person name="Willette C.E."/>
            <person name="Deming K.E."/>
            <person name="Simon S.E."/>
            <person name="Benjamin R.C."/>
            <person name="Hughes L.E."/>
            <person name="Hale R.H."/>
            <person name="Lamson-Kim T."/>
            <person name="Visi D.H."/>
            <person name="Allen M.S."/>
            <person name="Bradley K.W."/>
            <person name="Clarke D.Q."/>
            <person name="Lewis M.F."/>
            <person name="Barker L.P."/>
            <person name="Bailey C."/>
            <person name="Asai D.J."/>
            <person name="Garber M.L."/>
            <person name="Bowman C.A."/>
            <person name="Russell D.A."/>
            <person name="Pope W.H."/>
            <person name="Jacobs-Sera D."/>
            <person name="Hendrix R.W."/>
            <person name="Hatfull G.F."/>
        </authorList>
    </citation>
    <scope>NUCLEOTIDE SEQUENCE [LARGE SCALE GENOMIC DNA]</scope>
</reference>
<organism evidence="1 2">
    <name type="scientific">Mycobacterium phage EagleEye</name>
    <dbReference type="NCBI Taxonomy" id="1429759"/>
    <lineage>
        <taxon>Viruses</taxon>
        <taxon>Duplodnaviria</taxon>
        <taxon>Heunggongvirae</taxon>
        <taxon>Uroviricota</taxon>
        <taxon>Caudoviricetes</taxon>
        <taxon>Eagleeyevirus</taxon>
        <taxon>Eagleeyevirus eagleeye</taxon>
    </lineage>
</organism>
<keyword evidence="2" id="KW-1185">Reference proteome</keyword>
<dbReference type="KEGG" id="vg:18502833"/>
<dbReference type="GeneID" id="18502833"/>
<protein>
    <submittedName>
        <fullName evidence="1">Uncharacterized protein</fullName>
    </submittedName>
</protein>
<dbReference type="InterPro" id="IPR045677">
    <property type="entry name" value="DUF6197"/>
</dbReference>
<dbReference type="Pfam" id="PF19698">
    <property type="entry name" value="DUF6197"/>
    <property type="match status" value="1"/>
</dbReference>
<name>W0LJ85_9CAUD</name>